<reference evidence="2 3" key="1">
    <citation type="journal article" date="2022" name="Int. J. Syst. Evol. Microbiol.">
        <title>Apilactobacillus apisilvae sp. nov., Nicolia spurrieriana gen. nov. sp. nov., Bombilactobacillus folatiphilus sp. nov. and Bombilactobacillus thymidiniphilus sp. nov., four new lactic acid bacterial isolates from stingless bees Tetragonula carbonaria and Austroplebeia australis.</title>
        <authorList>
            <person name="Oliphant S.A."/>
            <person name="Watson-Haigh N.S."/>
            <person name="Sumby K.M."/>
            <person name="Gardner J."/>
            <person name="Groom S."/>
            <person name="Jiranek V."/>
        </authorList>
    </citation>
    <scope>NUCLEOTIDE SEQUENCE [LARGE SCALE GENOMIC DNA]</scope>
    <source>
        <strain evidence="2 3">SG5_A10</strain>
    </source>
</reference>
<accession>A0ABY4PHI2</accession>
<evidence type="ECO:0008006" key="4">
    <source>
        <dbReference type="Google" id="ProtNLM"/>
    </source>
</evidence>
<feature type="signal peptide" evidence="1">
    <location>
        <begin position="1"/>
        <end position="24"/>
    </location>
</feature>
<keyword evidence="1" id="KW-0732">Signal</keyword>
<dbReference type="EMBL" id="CP093362">
    <property type="protein sequence ID" value="UQS84945.1"/>
    <property type="molecule type" value="Genomic_DNA"/>
</dbReference>
<proteinExistence type="predicted"/>
<organism evidence="2 3">
    <name type="scientific">Apilactobacillus apisilvae</name>
    <dbReference type="NCBI Taxonomy" id="2923364"/>
    <lineage>
        <taxon>Bacteria</taxon>
        <taxon>Bacillati</taxon>
        <taxon>Bacillota</taxon>
        <taxon>Bacilli</taxon>
        <taxon>Lactobacillales</taxon>
        <taxon>Lactobacillaceae</taxon>
        <taxon>Apilactobacillus</taxon>
    </lineage>
</organism>
<evidence type="ECO:0000313" key="3">
    <source>
        <dbReference type="Proteomes" id="UP000831859"/>
    </source>
</evidence>
<name>A0ABY4PHI2_9LACO</name>
<feature type="chain" id="PRO_5046250124" description="S-layer protein" evidence="1">
    <location>
        <begin position="25"/>
        <end position="483"/>
    </location>
</feature>
<keyword evidence="3" id="KW-1185">Reference proteome</keyword>
<dbReference type="Proteomes" id="UP000831859">
    <property type="component" value="Chromosome"/>
</dbReference>
<sequence>MQLKLKKSIYLGLAALTFASVAGASTASATTANAAKKATTTKVTKKKTKKTTKKVAKKTVKKAAPVTFNVTKSLDQGVVYRATGSNAIYTKPNGVKGAQIAVTKDNMASKANSTATGDLFMAYQQVKTSKGVHYYKVVSFDKKVRGYVYAKGIAEVNPNSQASLPNNTTGYLNSNRIFNFPYGSKFGAKVQNFNGIDFSKDKFTVSDAMTVSDGNVYYKVADQNNSLINGWVNANYFTNETPKSIIDAQNYANGVHVTYVNNSTYQTLNTETLNPANMRNDGTYNTQDIVNSINNSLYGKGYANVTANNINDNSQNSQSLAGSVVVKKGDNLTVLVSSRAQLNYGIYGVNNKGSYNQSTTSVNTSDLNPINISNTDRNSLFSGDANGNFDYVNFEMNLLNPGKAINKLTSKDGKYTYTFDAAMTQTHSANPALFADDKGTINAAAKVSDINAQNNGRGLNLVYDITNNNTGQTVNASDVNIFG</sequence>
<gene>
    <name evidence="2" type="ORF">MOO46_06795</name>
</gene>
<protein>
    <recommendedName>
        <fullName evidence="4">S-layer protein</fullName>
    </recommendedName>
</protein>
<evidence type="ECO:0000256" key="1">
    <source>
        <dbReference type="SAM" id="SignalP"/>
    </source>
</evidence>
<dbReference type="RefSeq" id="WP_249510925.1">
    <property type="nucleotide sequence ID" value="NZ_CP093362.1"/>
</dbReference>
<evidence type="ECO:0000313" key="2">
    <source>
        <dbReference type="EMBL" id="UQS84945.1"/>
    </source>
</evidence>